<proteinExistence type="predicted"/>
<evidence type="ECO:0000313" key="1">
    <source>
        <dbReference type="EMBL" id="EMB29343.1"/>
    </source>
</evidence>
<name>M2C6S5_TREDN</name>
<reference evidence="1" key="1">
    <citation type="submission" date="2012-01" db="EMBL/GenBank/DDBJ databases">
        <title>The Genome Sequence of Treponema denticola H1-T.</title>
        <authorList>
            <consortium name="The Broad Institute Genome Sequencing Platform"/>
            <person name="Earl A."/>
            <person name="Ward D."/>
            <person name="Feldgarden M."/>
            <person name="Gevers D."/>
            <person name="Blanton J.M."/>
            <person name="Fenno C.J."/>
            <person name="Baranova O.V."/>
            <person name="Mathney J."/>
            <person name="Dewhirst F.E."/>
            <person name="Izard J."/>
            <person name="Young S.K."/>
            <person name="Zeng Q."/>
            <person name="Gargeya S."/>
            <person name="Fitzgerald M."/>
            <person name="Haas B."/>
            <person name="Abouelleil A."/>
            <person name="Alvarado L."/>
            <person name="Arachchi H.M."/>
            <person name="Berlin A."/>
            <person name="Chapman S.B."/>
            <person name="Gearin G."/>
            <person name="Goldberg J."/>
            <person name="Griggs A."/>
            <person name="Gujja S."/>
            <person name="Hansen M."/>
            <person name="Heiman D."/>
            <person name="Howarth C."/>
            <person name="Larimer J."/>
            <person name="Lui A."/>
            <person name="MacDonald P.J.P."/>
            <person name="McCowen C."/>
            <person name="Montmayeur A."/>
            <person name="Murphy C."/>
            <person name="Neiman D."/>
            <person name="Pearson M."/>
            <person name="Priest M."/>
            <person name="Roberts A."/>
            <person name="Saif S."/>
            <person name="Shea T."/>
            <person name="Sisk P."/>
            <person name="Stolte C."/>
            <person name="Sykes S."/>
            <person name="Wortman J."/>
            <person name="Nusbaum C."/>
            <person name="Birren B."/>
        </authorList>
    </citation>
    <scope>NUCLEOTIDE SEQUENCE [LARGE SCALE GENOMIC DNA]</scope>
    <source>
        <strain evidence="1">H1-T</strain>
    </source>
</reference>
<organism evidence="1">
    <name type="scientific">Treponema denticola H1-T</name>
    <dbReference type="NCBI Taxonomy" id="999431"/>
    <lineage>
        <taxon>Bacteria</taxon>
        <taxon>Pseudomonadati</taxon>
        <taxon>Spirochaetota</taxon>
        <taxon>Spirochaetia</taxon>
        <taxon>Spirochaetales</taxon>
        <taxon>Treponemataceae</taxon>
        <taxon>Treponema</taxon>
    </lineage>
</organism>
<comment type="caution">
    <text evidence="1">The sequence shown here is derived from an EMBL/GenBank/DDBJ whole genome shotgun (WGS) entry which is preliminary data.</text>
</comment>
<dbReference type="PATRIC" id="fig|999431.4.peg.2290"/>
<dbReference type="HOGENOM" id="CLU_2830001_0_0_12"/>
<gene>
    <name evidence="1" type="ORF">HMPREF9725_02213</name>
</gene>
<accession>M2C6S5</accession>
<sequence length="66" mass="7151">MSSIFLNGKHPPYMEGTEYLALSNGQIQHAVMSMTYSGKERAAAVAILTLNKQGLTPAQIVSLLEE</sequence>
<dbReference type="RefSeq" id="WP_002676513.1">
    <property type="nucleotide sequence ID" value="NZ_CM001794.1"/>
</dbReference>
<dbReference type="Proteomes" id="UP000011708">
    <property type="component" value="Chromosome"/>
</dbReference>
<dbReference type="EMBL" id="AGDW01000022">
    <property type="protein sequence ID" value="EMB29343.1"/>
    <property type="molecule type" value="Genomic_DNA"/>
</dbReference>
<dbReference type="AlphaFoldDB" id="M2C6S5"/>
<protein>
    <submittedName>
        <fullName evidence="1">Uncharacterized protein</fullName>
    </submittedName>
</protein>